<evidence type="ECO:0000256" key="1">
    <source>
        <dbReference type="ARBA" id="ARBA00004651"/>
    </source>
</evidence>
<protein>
    <submittedName>
        <fullName evidence="10">Mechanosensitive ion channel protein MscS</fullName>
    </submittedName>
</protein>
<feature type="transmembrane region" description="Helical" evidence="7">
    <location>
        <begin position="56"/>
        <end position="74"/>
    </location>
</feature>
<feature type="non-terminal residue" evidence="10">
    <location>
        <position position="1"/>
    </location>
</feature>
<evidence type="ECO:0000259" key="9">
    <source>
        <dbReference type="Pfam" id="PF21082"/>
    </source>
</evidence>
<dbReference type="SUPFAM" id="SSF82689">
    <property type="entry name" value="Mechanosensitive channel protein MscS (YggB), C-terminal domain"/>
    <property type="match status" value="1"/>
</dbReference>
<feature type="domain" description="Mechanosensitive ion channel MscS" evidence="8">
    <location>
        <begin position="167"/>
        <end position="234"/>
    </location>
</feature>
<organism evidence="10 11">
    <name type="scientific">Caldimicrobium thiodismutans</name>
    <dbReference type="NCBI Taxonomy" id="1653476"/>
    <lineage>
        <taxon>Bacteria</taxon>
        <taxon>Pseudomonadati</taxon>
        <taxon>Thermodesulfobacteriota</taxon>
        <taxon>Thermodesulfobacteria</taxon>
        <taxon>Thermodesulfobacteriales</taxon>
        <taxon>Thermodesulfobacteriaceae</taxon>
        <taxon>Caldimicrobium</taxon>
    </lineage>
</organism>
<feature type="transmembrane region" description="Helical" evidence="7">
    <location>
        <begin position="147"/>
        <end position="165"/>
    </location>
</feature>
<feature type="transmembrane region" description="Helical" evidence="7">
    <location>
        <begin position="6"/>
        <end position="36"/>
    </location>
</feature>
<sequence length="337" mass="38803">FFEKDYILSIFLFLVVVFLSYLISKIILRYLLVLIFAKKAFFPQSEIIVKTLQRYILFWGIILGLHIALGFLKIPSHLFTILNKAFLILFILSLAFASSKLLMYFFELYIVEKTELKSKVTLFEILVKGFVFSIAFILILNILDINITPFVTTFGVAGLVIGLALRDTLENFFAGIQLIMSKQIKPKDFIRLESGDEGFVEDITWRNTTIRMLTNDLIIIPNSKLSKGMVINYQLGPLDFPVVVQVGVSYQNDLDKVERVTLEVAKEIMQTHPEASPSFEPFLRFHTFADQKIIFSVIMRCKRPASRALITHEFLKKLHKRYQEEKISLTSLPEAIV</sequence>
<dbReference type="GO" id="GO:0005886">
    <property type="term" value="C:plasma membrane"/>
    <property type="evidence" value="ECO:0007669"/>
    <property type="project" value="UniProtKB-SubCell"/>
</dbReference>
<dbReference type="InterPro" id="IPR011014">
    <property type="entry name" value="MscS_channel_TM-2"/>
</dbReference>
<dbReference type="InterPro" id="IPR010920">
    <property type="entry name" value="LSM_dom_sf"/>
</dbReference>
<evidence type="ECO:0000256" key="7">
    <source>
        <dbReference type="SAM" id="Phobius"/>
    </source>
</evidence>
<evidence type="ECO:0000256" key="5">
    <source>
        <dbReference type="ARBA" id="ARBA00022989"/>
    </source>
</evidence>
<dbReference type="EMBL" id="PNIE01000103">
    <property type="protein sequence ID" value="PMP60573.1"/>
    <property type="molecule type" value="Genomic_DNA"/>
</dbReference>
<feature type="transmembrane region" description="Helical" evidence="7">
    <location>
        <begin position="122"/>
        <end position="141"/>
    </location>
</feature>
<dbReference type="AlphaFoldDB" id="A0A2N7PHW2"/>
<evidence type="ECO:0000313" key="10">
    <source>
        <dbReference type="EMBL" id="PMP60573.1"/>
    </source>
</evidence>
<comment type="caution">
    <text evidence="10">The sequence shown here is derived from an EMBL/GenBank/DDBJ whole genome shotgun (WGS) entry which is preliminary data.</text>
</comment>
<evidence type="ECO:0000256" key="2">
    <source>
        <dbReference type="ARBA" id="ARBA00008017"/>
    </source>
</evidence>
<keyword evidence="4 7" id="KW-0812">Transmembrane</keyword>
<comment type="subcellular location">
    <subcellularLocation>
        <location evidence="1">Cell membrane</location>
        <topology evidence="1">Multi-pass membrane protein</topology>
    </subcellularLocation>
</comment>
<keyword evidence="3" id="KW-1003">Cell membrane</keyword>
<dbReference type="Gene3D" id="1.10.287.1260">
    <property type="match status" value="1"/>
</dbReference>
<keyword evidence="6 7" id="KW-0472">Membrane</keyword>
<keyword evidence="5 7" id="KW-1133">Transmembrane helix</keyword>
<reference evidence="10 11" key="1">
    <citation type="submission" date="2018-01" db="EMBL/GenBank/DDBJ databases">
        <title>Metagenomic assembled genomes from two thermal pools in the Uzon Caldera, Kamchatka, Russia.</title>
        <authorList>
            <person name="Wilkins L."/>
            <person name="Ettinger C."/>
        </authorList>
    </citation>
    <scope>NUCLEOTIDE SEQUENCE [LARGE SCALE GENOMIC DNA]</scope>
    <source>
        <strain evidence="10">ZAV-15</strain>
    </source>
</reference>
<proteinExistence type="inferred from homology"/>
<dbReference type="GO" id="GO:0008381">
    <property type="term" value="F:mechanosensitive monoatomic ion channel activity"/>
    <property type="evidence" value="ECO:0007669"/>
    <property type="project" value="InterPro"/>
</dbReference>
<accession>A0A2N7PHW2</accession>
<evidence type="ECO:0000256" key="3">
    <source>
        <dbReference type="ARBA" id="ARBA00022475"/>
    </source>
</evidence>
<dbReference type="Pfam" id="PF00924">
    <property type="entry name" value="MS_channel_2nd"/>
    <property type="match status" value="1"/>
</dbReference>
<dbReference type="InterPro" id="IPR006686">
    <property type="entry name" value="MscS_channel_CS"/>
</dbReference>
<dbReference type="PROSITE" id="PS01246">
    <property type="entry name" value="UPF0003"/>
    <property type="match status" value="1"/>
</dbReference>
<dbReference type="PANTHER" id="PTHR30221">
    <property type="entry name" value="SMALL-CONDUCTANCE MECHANOSENSITIVE CHANNEL"/>
    <property type="match status" value="1"/>
</dbReference>
<evidence type="ECO:0000256" key="4">
    <source>
        <dbReference type="ARBA" id="ARBA00022692"/>
    </source>
</evidence>
<dbReference type="InterPro" id="IPR023408">
    <property type="entry name" value="MscS_beta-dom_sf"/>
</dbReference>
<dbReference type="SUPFAM" id="SSF50182">
    <property type="entry name" value="Sm-like ribonucleoproteins"/>
    <property type="match status" value="1"/>
</dbReference>
<dbReference type="InterPro" id="IPR011066">
    <property type="entry name" value="MscS_channel_C_sf"/>
</dbReference>
<feature type="transmembrane region" description="Helical" evidence="7">
    <location>
        <begin position="86"/>
        <end position="110"/>
    </location>
</feature>
<dbReference type="SUPFAM" id="SSF82861">
    <property type="entry name" value="Mechanosensitive channel protein MscS (YggB), transmembrane region"/>
    <property type="match status" value="1"/>
</dbReference>
<gene>
    <name evidence="10" type="ORF">C0197_06755</name>
</gene>
<evidence type="ECO:0000256" key="6">
    <source>
        <dbReference type="ARBA" id="ARBA00023136"/>
    </source>
</evidence>
<feature type="domain" description="Mechanosensitive ion channel MscS C-terminal" evidence="9">
    <location>
        <begin position="242"/>
        <end position="328"/>
    </location>
</feature>
<dbReference type="InterPro" id="IPR049278">
    <property type="entry name" value="MS_channel_C"/>
</dbReference>
<evidence type="ECO:0000313" key="11">
    <source>
        <dbReference type="Proteomes" id="UP000235731"/>
    </source>
</evidence>
<comment type="similarity">
    <text evidence="2">Belongs to the MscS (TC 1.A.23) family.</text>
</comment>
<dbReference type="Proteomes" id="UP000235731">
    <property type="component" value="Unassembled WGS sequence"/>
</dbReference>
<evidence type="ECO:0000259" key="8">
    <source>
        <dbReference type="Pfam" id="PF00924"/>
    </source>
</evidence>
<dbReference type="PANTHER" id="PTHR30221:SF1">
    <property type="entry name" value="SMALL-CONDUCTANCE MECHANOSENSITIVE CHANNEL"/>
    <property type="match status" value="1"/>
</dbReference>
<name>A0A2N7PHW2_9BACT</name>
<dbReference type="Gene3D" id="3.30.70.100">
    <property type="match status" value="1"/>
</dbReference>
<dbReference type="Gene3D" id="2.30.30.60">
    <property type="match status" value="1"/>
</dbReference>
<dbReference type="Pfam" id="PF21082">
    <property type="entry name" value="MS_channel_3rd"/>
    <property type="match status" value="1"/>
</dbReference>
<dbReference type="InterPro" id="IPR006685">
    <property type="entry name" value="MscS_channel_2nd"/>
</dbReference>
<dbReference type="InterPro" id="IPR045275">
    <property type="entry name" value="MscS_archaea/bacteria_type"/>
</dbReference>